<proteinExistence type="inferred from homology"/>
<dbReference type="Gene3D" id="3.30.1360.170">
    <property type="match status" value="1"/>
</dbReference>
<dbReference type="GO" id="GO:0006231">
    <property type="term" value="P:dTMP biosynthetic process"/>
    <property type="evidence" value="ECO:0007669"/>
    <property type="project" value="UniProtKB-UniRule"/>
</dbReference>
<dbReference type="NCBIfam" id="TIGR02170">
    <property type="entry name" value="thyX"/>
    <property type="match status" value="1"/>
</dbReference>
<evidence type="ECO:0000256" key="1">
    <source>
        <dbReference type="HAMAP-Rule" id="MF_01408"/>
    </source>
</evidence>
<dbReference type="OrthoDB" id="9774464at2"/>
<keyword evidence="1 2" id="KW-0489">Methyltransferase</keyword>
<dbReference type="PANTHER" id="PTHR34934:SF1">
    <property type="entry name" value="FLAVIN-DEPENDENT THYMIDYLATE SYNTHASE"/>
    <property type="match status" value="1"/>
</dbReference>
<comment type="function">
    <text evidence="1">Catalyzes the reductive methylation of 2'-deoxyuridine-5'-monophosphate (dUMP) to 2'-deoxythymidine-5'-monophosphate (dTMP) while utilizing 5,10-methylenetetrahydrofolate (mTHF) as the methyl donor, and NADPH and FADH(2) as the reductant.</text>
</comment>
<feature type="binding site" evidence="1">
    <location>
        <position position="58"/>
    </location>
    <ligand>
        <name>FAD</name>
        <dbReference type="ChEBI" id="CHEBI:57692"/>
        <note>ligand shared between neighboring subunits</note>
    </ligand>
</feature>
<dbReference type="GO" id="GO:0032259">
    <property type="term" value="P:methylation"/>
    <property type="evidence" value="ECO:0007669"/>
    <property type="project" value="UniProtKB-KW"/>
</dbReference>
<dbReference type="PANTHER" id="PTHR34934">
    <property type="entry name" value="FLAVIN-DEPENDENT THYMIDYLATE SYNTHASE"/>
    <property type="match status" value="1"/>
</dbReference>
<dbReference type="SUPFAM" id="SSF69796">
    <property type="entry name" value="Thymidylate synthase-complementing protein Thy1"/>
    <property type="match status" value="1"/>
</dbReference>
<dbReference type="HOGENOM" id="CLU_067790_0_0_0"/>
<dbReference type="Pfam" id="PF02511">
    <property type="entry name" value="Thy1"/>
    <property type="match status" value="1"/>
</dbReference>
<dbReference type="HAMAP" id="MF_01408">
    <property type="entry name" value="ThyX"/>
    <property type="match status" value="1"/>
</dbReference>
<feature type="binding site" description="in other chain" evidence="1">
    <location>
        <begin position="89"/>
        <end position="93"/>
    </location>
    <ligand>
        <name>dUMP</name>
        <dbReference type="ChEBI" id="CHEBI:246422"/>
        <note>ligand shared between dimeric partners</note>
    </ligand>
</feature>
<keyword evidence="1" id="KW-0521">NADP</keyword>
<comment type="cofactor">
    <cofactor evidence="1">
        <name>FAD</name>
        <dbReference type="ChEBI" id="CHEBI:57692"/>
    </cofactor>
    <text evidence="1">Binds 4 FAD per tetramer. Each FAD binding site is formed by three monomers.</text>
</comment>
<feature type="active site" description="Involved in ionization of N3 of dUMP, leading to its activation" evidence="1">
    <location>
        <position position="185"/>
    </location>
</feature>
<keyword evidence="1" id="KW-0274">FAD</keyword>
<organism evidence="2 3">
    <name type="scientific">Elusimicrobium minutum (strain Pei191)</name>
    <dbReference type="NCBI Taxonomy" id="445932"/>
    <lineage>
        <taxon>Bacteria</taxon>
        <taxon>Pseudomonadati</taxon>
        <taxon>Elusimicrobiota</taxon>
        <taxon>Elusimicrobia</taxon>
        <taxon>Elusimicrobiales</taxon>
        <taxon>Elusimicrobiaceae</taxon>
        <taxon>Elusimicrobium</taxon>
    </lineage>
</organism>
<dbReference type="UniPathway" id="UPA00575"/>
<feature type="binding site" evidence="1">
    <location>
        <begin position="81"/>
        <end position="83"/>
    </location>
    <ligand>
        <name>FAD</name>
        <dbReference type="ChEBI" id="CHEBI:57692"/>
        <note>ligand shared between neighboring subunits</note>
    </ligand>
</feature>
<dbReference type="InterPro" id="IPR036098">
    <property type="entry name" value="Thymidylate_synthase_ThyX_sf"/>
</dbReference>
<keyword evidence="1" id="KW-0545">Nucleotide biosynthesis</keyword>
<dbReference type="GO" id="GO:0050797">
    <property type="term" value="F:thymidylate synthase (FAD) activity"/>
    <property type="evidence" value="ECO:0007669"/>
    <property type="project" value="UniProtKB-UniRule"/>
</dbReference>
<dbReference type="GO" id="GO:0050660">
    <property type="term" value="F:flavin adenine dinucleotide binding"/>
    <property type="evidence" value="ECO:0007669"/>
    <property type="project" value="UniProtKB-UniRule"/>
</dbReference>
<dbReference type="GO" id="GO:0006235">
    <property type="term" value="P:dTTP biosynthetic process"/>
    <property type="evidence" value="ECO:0007669"/>
    <property type="project" value="UniProtKB-UniRule"/>
</dbReference>
<dbReference type="GO" id="GO:0004799">
    <property type="term" value="F:thymidylate synthase activity"/>
    <property type="evidence" value="ECO:0007669"/>
    <property type="project" value="TreeGrafter"/>
</dbReference>
<dbReference type="Proteomes" id="UP000001029">
    <property type="component" value="Chromosome"/>
</dbReference>
<keyword evidence="3" id="KW-1185">Reference proteome</keyword>
<dbReference type="EC" id="2.1.1.148" evidence="1"/>
<keyword evidence="1 2" id="KW-0808">Transferase</keyword>
<comment type="catalytic activity">
    <reaction evidence="1">
        <text>dUMP + (6R)-5,10-methylene-5,6,7,8-tetrahydrofolate + NADPH + H(+) = dTMP + (6S)-5,6,7,8-tetrahydrofolate + NADP(+)</text>
        <dbReference type="Rhea" id="RHEA:29043"/>
        <dbReference type="ChEBI" id="CHEBI:15378"/>
        <dbReference type="ChEBI" id="CHEBI:15636"/>
        <dbReference type="ChEBI" id="CHEBI:57453"/>
        <dbReference type="ChEBI" id="CHEBI:57783"/>
        <dbReference type="ChEBI" id="CHEBI:58349"/>
        <dbReference type="ChEBI" id="CHEBI:63528"/>
        <dbReference type="ChEBI" id="CHEBI:246422"/>
        <dbReference type="EC" id="2.1.1.148"/>
    </reaction>
</comment>
<dbReference type="EMBL" id="CP001055">
    <property type="protein sequence ID" value="ACC97629.1"/>
    <property type="molecule type" value="Genomic_DNA"/>
</dbReference>
<dbReference type="AlphaFoldDB" id="B2KAT3"/>
<feature type="binding site" evidence="1">
    <location>
        <position position="180"/>
    </location>
    <ligand>
        <name>FAD</name>
        <dbReference type="ChEBI" id="CHEBI:57692"/>
        <note>ligand shared between neighboring subunits</note>
    </ligand>
</feature>
<gene>
    <name evidence="1" type="primary">thyX</name>
    <name evidence="2" type="ordered locus">Emin_0062</name>
</gene>
<feature type="binding site" description="in other chain" evidence="1">
    <location>
        <position position="158"/>
    </location>
    <ligand>
        <name>dUMP</name>
        <dbReference type="ChEBI" id="CHEBI:246422"/>
        <note>ligand shared between dimeric partners</note>
    </ligand>
</feature>
<comment type="subunit">
    <text evidence="1">Homotetramer.</text>
</comment>
<feature type="binding site" evidence="1">
    <location>
        <position position="89"/>
    </location>
    <ligand>
        <name>FAD</name>
        <dbReference type="ChEBI" id="CHEBI:57692"/>
        <note>ligand shared between neighboring subunits</note>
    </ligand>
</feature>
<comment type="similarity">
    <text evidence="1">Belongs to the thymidylate synthase ThyX family.</text>
</comment>
<dbReference type="RefSeq" id="WP_012414244.1">
    <property type="nucleotide sequence ID" value="NC_010644.1"/>
</dbReference>
<dbReference type="STRING" id="445932.Emin_0062"/>
<dbReference type="CDD" id="cd20175">
    <property type="entry name" value="ThyX"/>
    <property type="match status" value="1"/>
</dbReference>
<keyword evidence="1" id="KW-0285">Flavoprotein</keyword>
<comment type="pathway">
    <text evidence="1">Pyrimidine metabolism; dTTP biosynthesis.</text>
</comment>
<feature type="binding site" evidence="1">
    <location>
        <begin position="78"/>
        <end position="81"/>
    </location>
    <ligand>
        <name>dUMP</name>
        <dbReference type="ChEBI" id="CHEBI:246422"/>
        <note>ligand shared between dimeric partners</note>
    </ligand>
</feature>
<dbReference type="PROSITE" id="PS51331">
    <property type="entry name" value="THYX"/>
    <property type="match status" value="1"/>
</dbReference>
<dbReference type="GO" id="GO:0070402">
    <property type="term" value="F:NADPH binding"/>
    <property type="evidence" value="ECO:0007669"/>
    <property type="project" value="TreeGrafter"/>
</dbReference>
<feature type="binding site" evidence="1">
    <location>
        <begin position="174"/>
        <end position="176"/>
    </location>
    <ligand>
        <name>FAD</name>
        <dbReference type="ChEBI" id="CHEBI:57692"/>
        <note>ligand shared between neighboring subunits</note>
    </ligand>
</feature>
<reference evidence="2 3" key="1">
    <citation type="journal article" date="2009" name="Appl. Environ. Microbiol.">
        <title>Genomic analysis of 'Elusimicrobium minutum,' the first cultivated representative of the phylum 'Elusimicrobia' (formerly termite group 1).</title>
        <authorList>
            <person name="Herlemann D.P.R."/>
            <person name="Geissinger O."/>
            <person name="Ikeda-Ohtsubo W."/>
            <person name="Kunin V."/>
            <person name="Sun H."/>
            <person name="Lapidus A."/>
            <person name="Hugenholtz P."/>
            <person name="Brune A."/>
        </authorList>
    </citation>
    <scope>NUCLEOTIDE SEQUENCE [LARGE SCALE GENOMIC DNA]</scope>
    <source>
        <strain evidence="2 3">Pei191</strain>
    </source>
</reference>
<protein>
    <recommendedName>
        <fullName evidence="1">Flavin-dependent thymidylate synthase</fullName>
        <shortName evidence="1">FDTS</shortName>
        <ecNumber evidence="1">2.1.1.148</ecNumber>
    </recommendedName>
    <alternativeName>
        <fullName evidence="1">FAD-dependent thymidylate synthase</fullName>
    </alternativeName>
    <alternativeName>
        <fullName evidence="1">Thymidylate synthase ThyX</fullName>
        <shortName evidence="1">TS</shortName>
        <shortName evidence="1">TSase</shortName>
    </alternativeName>
</protein>
<feature type="binding site" evidence="1">
    <location>
        <position position="185"/>
    </location>
    <ligand>
        <name>dUMP</name>
        <dbReference type="ChEBI" id="CHEBI:246422"/>
        <note>ligand shared between dimeric partners</note>
    </ligand>
</feature>
<dbReference type="InterPro" id="IPR003669">
    <property type="entry name" value="Thymidylate_synthase_ThyX"/>
</dbReference>
<sequence>MTQEIVKVLDKGFVKLVDFMGGDIRVVASARVTFGSETKGPEKDKALIKYLLENAHHSPFEHTNFQFNVRCPIYIARQWMRHRWGSYNEVSARYTEVKDEFYIPSEFRIQDTHNKQGSLSGADLNNEELLKIYEESVEASYKAYKALLEKGVAREMARGILPVCQYTQFYWTVNARSLLNFLSLRTDKHAQKEIRDYADAIAQIVAEKMPWTWEAFVNMNKKLVPSAN</sequence>
<accession>B2KAT3</accession>
<evidence type="ECO:0000313" key="3">
    <source>
        <dbReference type="Proteomes" id="UP000001029"/>
    </source>
</evidence>
<dbReference type="KEGG" id="emi:Emin_0062"/>
<evidence type="ECO:0000313" key="2">
    <source>
        <dbReference type="EMBL" id="ACC97629.1"/>
    </source>
</evidence>
<name>B2KAT3_ELUMP</name>